<name>A0A370U4I0_9GAMM</name>
<dbReference type="OrthoDB" id="6107092at2"/>
<proteinExistence type="predicted"/>
<sequence>MKYLSKPWLIALSVAVLLHILVFVELKDQDWGITSPKERYITPQLNVELLKSSSGSIPSSDSDTDVFEPEQPAAPAPAQKPTSVEEVLDSDSASATIEPATIKPATEEDTTSPQNATEEESATAPTSTPQATVDNNQNQPPVTLDDIQQADTLPEESALDSYSIAPPADDWKQSSLLDIGDKPYDSEKADPTIDAFSPTFRAQLKQAIKDQKAYKKGLVKPKTYDITEDADGTKYVNINGVCWKLPDPDSEEEWQVVLSGCAGQKDTFRFELNISTDLLTPEQMELLPFGGTE</sequence>
<feature type="compositionally biased region" description="Low complexity" evidence="1">
    <location>
        <begin position="52"/>
        <end position="61"/>
    </location>
</feature>
<protein>
    <recommendedName>
        <fullName evidence="4">DUF930 domain-containing protein</fullName>
    </recommendedName>
</protein>
<dbReference type="Proteomes" id="UP000254326">
    <property type="component" value="Unassembled WGS sequence"/>
</dbReference>
<dbReference type="EMBL" id="QKRA01000016">
    <property type="protein sequence ID" value="RDL42691.1"/>
    <property type="molecule type" value="Genomic_DNA"/>
</dbReference>
<comment type="caution">
    <text evidence="2">The sequence shown here is derived from an EMBL/GenBank/DDBJ whole genome shotgun (WGS) entry which is preliminary data.</text>
</comment>
<evidence type="ECO:0008006" key="4">
    <source>
        <dbReference type="Google" id="ProtNLM"/>
    </source>
</evidence>
<evidence type="ECO:0000313" key="3">
    <source>
        <dbReference type="Proteomes" id="UP000254326"/>
    </source>
</evidence>
<reference evidence="2 3" key="1">
    <citation type="submission" date="2018-06" db="EMBL/GenBank/DDBJ databases">
        <title>Marinomonas sp. YLB-05 draft genome sequence.</title>
        <authorList>
            <person name="Yu L."/>
            <person name="Tang X."/>
        </authorList>
    </citation>
    <scope>NUCLEOTIDE SEQUENCE [LARGE SCALE GENOMIC DNA]</scope>
    <source>
        <strain evidence="2 3">YLB-05</strain>
    </source>
</reference>
<feature type="compositionally biased region" description="Low complexity" evidence="1">
    <location>
        <begin position="122"/>
        <end position="132"/>
    </location>
</feature>
<feature type="region of interest" description="Disordered" evidence="1">
    <location>
        <begin position="52"/>
        <end position="143"/>
    </location>
</feature>
<accession>A0A370U4I0</accession>
<keyword evidence="3" id="KW-1185">Reference proteome</keyword>
<dbReference type="RefSeq" id="WP_115469604.1">
    <property type="nucleotide sequence ID" value="NZ_QKRA01000016.1"/>
</dbReference>
<organism evidence="2 3">
    <name type="scientific">Marinomonas piezotolerans</name>
    <dbReference type="NCBI Taxonomy" id="2213058"/>
    <lineage>
        <taxon>Bacteria</taxon>
        <taxon>Pseudomonadati</taxon>
        <taxon>Pseudomonadota</taxon>
        <taxon>Gammaproteobacteria</taxon>
        <taxon>Oceanospirillales</taxon>
        <taxon>Oceanospirillaceae</taxon>
        <taxon>Marinomonas</taxon>
    </lineage>
</organism>
<dbReference type="AlphaFoldDB" id="A0A370U4I0"/>
<evidence type="ECO:0000313" key="2">
    <source>
        <dbReference type="EMBL" id="RDL42691.1"/>
    </source>
</evidence>
<evidence type="ECO:0000256" key="1">
    <source>
        <dbReference type="SAM" id="MobiDB-lite"/>
    </source>
</evidence>
<feature type="compositionally biased region" description="Basic and acidic residues" evidence="1">
    <location>
        <begin position="179"/>
        <end position="191"/>
    </location>
</feature>
<feature type="compositionally biased region" description="Low complexity" evidence="1">
    <location>
        <begin position="69"/>
        <end position="79"/>
    </location>
</feature>
<gene>
    <name evidence="2" type="ORF">DN730_18475</name>
</gene>
<feature type="region of interest" description="Disordered" evidence="1">
    <location>
        <begin position="162"/>
        <end position="192"/>
    </location>
</feature>